<dbReference type="InterPro" id="IPR001179">
    <property type="entry name" value="PPIase_FKBP_dom"/>
</dbReference>
<evidence type="ECO:0000256" key="3">
    <source>
        <dbReference type="ARBA" id="ARBA00023110"/>
    </source>
</evidence>
<evidence type="ECO:0000259" key="9">
    <source>
        <dbReference type="PROSITE" id="PS50059"/>
    </source>
</evidence>
<evidence type="ECO:0000313" key="11">
    <source>
        <dbReference type="Proteomes" id="UP000060630"/>
    </source>
</evidence>
<dbReference type="PANTHER" id="PTHR43811">
    <property type="entry name" value="FKBP-TYPE PEPTIDYL-PROLYL CIS-TRANS ISOMERASE FKPA"/>
    <property type="match status" value="1"/>
</dbReference>
<comment type="catalytic activity">
    <reaction evidence="1 6 7">
        <text>[protein]-peptidylproline (omega=180) = [protein]-peptidylproline (omega=0)</text>
        <dbReference type="Rhea" id="RHEA:16237"/>
        <dbReference type="Rhea" id="RHEA-COMP:10747"/>
        <dbReference type="Rhea" id="RHEA-COMP:10748"/>
        <dbReference type="ChEBI" id="CHEBI:83833"/>
        <dbReference type="ChEBI" id="CHEBI:83834"/>
        <dbReference type="EC" id="5.2.1.8"/>
    </reaction>
</comment>
<name>A0A119HFE5_9BURK</name>
<feature type="chain" id="PRO_5007162177" description="Peptidyl-prolyl cis-trans isomerase" evidence="8">
    <location>
        <begin position="22"/>
        <end position="135"/>
    </location>
</feature>
<dbReference type="Pfam" id="PF00254">
    <property type="entry name" value="FKBP_C"/>
    <property type="match status" value="1"/>
</dbReference>
<protein>
    <recommendedName>
        <fullName evidence="7">Peptidyl-prolyl cis-trans isomerase</fullName>
        <ecNumber evidence="7">5.2.1.8</ecNumber>
    </recommendedName>
</protein>
<dbReference type="GO" id="GO:0003755">
    <property type="term" value="F:peptidyl-prolyl cis-trans isomerase activity"/>
    <property type="evidence" value="ECO:0007669"/>
    <property type="project" value="UniProtKB-UniRule"/>
</dbReference>
<feature type="signal peptide" evidence="8">
    <location>
        <begin position="1"/>
        <end position="21"/>
    </location>
</feature>
<dbReference type="Gene3D" id="3.10.50.40">
    <property type="match status" value="1"/>
</dbReference>
<dbReference type="InterPro" id="IPR046357">
    <property type="entry name" value="PPIase_dom_sf"/>
</dbReference>
<keyword evidence="4 6" id="KW-0413">Isomerase</keyword>
<gene>
    <name evidence="10" type="ORF">WL29_20650</name>
</gene>
<evidence type="ECO:0000256" key="1">
    <source>
        <dbReference type="ARBA" id="ARBA00000971"/>
    </source>
</evidence>
<keyword evidence="8" id="KW-0732">Signal</keyword>
<dbReference type="FunFam" id="3.10.50.40:FF:000006">
    <property type="entry name" value="Peptidyl-prolyl cis-trans isomerase"/>
    <property type="match status" value="1"/>
</dbReference>
<evidence type="ECO:0000256" key="8">
    <source>
        <dbReference type="SAM" id="SignalP"/>
    </source>
</evidence>
<dbReference type="PANTHER" id="PTHR43811:SF19">
    <property type="entry name" value="39 KDA FK506-BINDING NUCLEAR PROTEIN"/>
    <property type="match status" value="1"/>
</dbReference>
<evidence type="ECO:0000313" key="10">
    <source>
        <dbReference type="EMBL" id="KWA83777.1"/>
    </source>
</evidence>
<comment type="function">
    <text evidence="5">PPIases accelerate the folding of proteins.</text>
</comment>
<dbReference type="EC" id="5.2.1.8" evidence="7"/>
<feature type="domain" description="PPIase FKBP-type" evidence="9">
    <location>
        <begin position="48"/>
        <end position="135"/>
    </location>
</feature>
<dbReference type="AlphaFoldDB" id="A0A119HFE5"/>
<evidence type="ECO:0000256" key="5">
    <source>
        <dbReference type="ARBA" id="ARBA00056164"/>
    </source>
</evidence>
<evidence type="ECO:0000256" key="6">
    <source>
        <dbReference type="PROSITE-ProRule" id="PRU00277"/>
    </source>
</evidence>
<comment type="similarity">
    <text evidence="2 7">Belongs to the FKBP-type PPIase family.</text>
</comment>
<proteinExistence type="inferred from homology"/>
<reference evidence="10 11" key="1">
    <citation type="submission" date="2015-11" db="EMBL/GenBank/DDBJ databases">
        <title>Expanding the genomic diversity of Burkholderia species for the development of highly accurate diagnostics.</title>
        <authorList>
            <person name="Sahl J."/>
            <person name="Keim P."/>
            <person name="Wagner D."/>
        </authorList>
    </citation>
    <scope>NUCLEOTIDE SEQUENCE [LARGE SCALE GENOMIC DNA]</scope>
    <source>
        <strain evidence="10 11">MSMB2087WGS</strain>
    </source>
</reference>
<dbReference type="SUPFAM" id="SSF54534">
    <property type="entry name" value="FKBP-like"/>
    <property type="match status" value="1"/>
</dbReference>
<dbReference type="Proteomes" id="UP000060630">
    <property type="component" value="Unassembled WGS sequence"/>
</dbReference>
<dbReference type="RefSeq" id="WP_060191950.1">
    <property type="nucleotide sequence ID" value="NZ_LPHD01000049.1"/>
</dbReference>
<accession>A0A119HFE5</accession>
<comment type="caution">
    <text evidence="10">The sequence shown here is derived from an EMBL/GenBank/DDBJ whole genome shotgun (WGS) entry which is preliminary data.</text>
</comment>
<evidence type="ECO:0000256" key="2">
    <source>
        <dbReference type="ARBA" id="ARBA00006577"/>
    </source>
</evidence>
<organism evidence="10 11">
    <name type="scientific">Burkholderia ubonensis</name>
    <dbReference type="NCBI Taxonomy" id="101571"/>
    <lineage>
        <taxon>Bacteria</taxon>
        <taxon>Pseudomonadati</taxon>
        <taxon>Pseudomonadota</taxon>
        <taxon>Betaproteobacteria</taxon>
        <taxon>Burkholderiales</taxon>
        <taxon>Burkholderiaceae</taxon>
        <taxon>Burkholderia</taxon>
        <taxon>Burkholderia cepacia complex</taxon>
    </lineage>
</organism>
<dbReference type="EMBL" id="LPHD01000049">
    <property type="protein sequence ID" value="KWA83777.1"/>
    <property type="molecule type" value="Genomic_DNA"/>
</dbReference>
<sequence length="135" mass="14083">MLKNAFLILAATLGVSALAHAQSNVETLPSGVRVEHIVKGAGAQPTANNMVTVHYRGTLVANGTEFDSSYKRGQPASFGLRQVIPCWTEGMQHIAVGGKAVLVCPANTAYGARGAGSAVPPNADLRFEVELLGVR</sequence>
<dbReference type="PROSITE" id="PS50059">
    <property type="entry name" value="FKBP_PPIASE"/>
    <property type="match status" value="1"/>
</dbReference>
<evidence type="ECO:0000256" key="7">
    <source>
        <dbReference type="RuleBase" id="RU003915"/>
    </source>
</evidence>
<evidence type="ECO:0000256" key="4">
    <source>
        <dbReference type="ARBA" id="ARBA00023235"/>
    </source>
</evidence>
<keyword evidence="3 6" id="KW-0697">Rotamase</keyword>